<dbReference type="EMBL" id="CDMY01000520">
    <property type="protein sequence ID" value="CEM19993.1"/>
    <property type="molecule type" value="Genomic_DNA"/>
</dbReference>
<proteinExistence type="predicted"/>
<gene>
    <name evidence="2" type="ORF">Vbra_6009</name>
</gene>
<sequence>MVGGEGDDSSAKRRKTEGAEDEQATHDGSDQVVSNLRVCEERLREDAESLLREFNEWVSSMMEHLSQITHAS</sequence>
<accession>A0A0G4FYB9</accession>
<dbReference type="InParanoid" id="A0A0G4FYB9"/>
<keyword evidence="3" id="KW-1185">Reference proteome</keyword>
<dbReference type="AlphaFoldDB" id="A0A0G4FYB9"/>
<evidence type="ECO:0000313" key="3">
    <source>
        <dbReference type="Proteomes" id="UP000041254"/>
    </source>
</evidence>
<reference evidence="2 3" key="1">
    <citation type="submission" date="2014-11" db="EMBL/GenBank/DDBJ databases">
        <authorList>
            <person name="Zhu J."/>
            <person name="Qi W."/>
            <person name="Song R."/>
        </authorList>
    </citation>
    <scope>NUCLEOTIDE SEQUENCE [LARGE SCALE GENOMIC DNA]</scope>
</reference>
<dbReference type="VEuPathDB" id="CryptoDB:Vbra_6009"/>
<feature type="region of interest" description="Disordered" evidence="1">
    <location>
        <begin position="1"/>
        <end position="33"/>
    </location>
</feature>
<name>A0A0G4FYB9_VITBC</name>
<evidence type="ECO:0000313" key="2">
    <source>
        <dbReference type="EMBL" id="CEM19993.1"/>
    </source>
</evidence>
<organism evidence="2 3">
    <name type="scientific">Vitrella brassicaformis (strain CCMP3155)</name>
    <dbReference type="NCBI Taxonomy" id="1169540"/>
    <lineage>
        <taxon>Eukaryota</taxon>
        <taxon>Sar</taxon>
        <taxon>Alveolata</taxon>
        <taxon>Colpodellida</taxon>
        <taxon>Vitrellaceae</taxon>
        <taxon>Vitrella</taxon>
    </lineage>
</organism>
<dbReference type="Proteomes" id="UP000041254">
    <property type="component" value="Unassembled WGS sequence"/>
</dbReference>
<evidence type="ECO:0000256" key="1">
    <source>
        <dbReference type="SAM" id="MobiDB-lite"/>
    </source>
</evidence>
<protein>
    <submittedName>
        <fullName evidence="2">Uncharacterized protein</fullName>
    </submittedName>
</protein>